<comment type="caution">
    <text evidence="2">The sequence shown here is derived from an EMBL/GenBank/DDBJ whole genome shotgun (WGS) entry which is preliminary data.</text>
</comment>
<evidence type="ECO:0000313" key="2">
    <source>
        <dbReference type="EMBL" id="RRO15437.1"/>
    </source>
</evidence>
<organism evidence="2 3">
    <name type="scientific">Saccharopolyspora rhizosphaerae</name>
    <dbReference type="NCBI Taxonomy" id="2492662"/>
    <lineage>
        <taxon>Bacteria</taxon>
        <taxon>Bacillati</taxon>
        <taxon>Actinomycetota</taxon>
        <taxon>Actinomycetes</taxon>
        <taxon>Pseudonocardiales</taxon>
        <taxon>Pseudonocardiaceae</taxon>
        <taxon>Saccharopolyspora</taxon>
    </lineage>
</organism>
<evidence type="ECO:0000256" key="1">
    <source>
        <dbReference type="SAM" id="MobiDB-lite"/>
    </source>
</evidence>
<proteinExistence type="predicted"/>
<feature type="region of interest" description="Disordered" evidence="1">
    <location>
        <begin position="1"/>
        <end position="48"/>
    </location>
</feature>
<dbReference type="EMBL" id="RSAA01000015">
    <property type="protein sequence ID" value="RRO15437.1"/>
    <property type="molecule type" value="Genomic_DNA"/>
</dbReference>
<evidence type="ECO:0000313" key="3">
    <source>
        <dbReference type="Proteomes" id="UP000274515"/>
    </source>
</evidence>
<dbReference type="AlphaFoldDB" id="A0A3R8QM48"/>
<reference evidence="2 3" key="1">
    <citation type="submission" date="2018-11" db="EMBL/GenBank/DDBJ databases">
        <title>Saccharopolyspora rhizosphaerae sp. nov., an actinomycete isolated from rhizosphere soil in Thailand.</title>
        <authorList>
            <person name="Intra B."/>
            <person name="Euanorasetr J."/>
            <person name="Take A."/>
            <person name="Inahashi Y."/>
            <person name="Mori M."/>
            <person name="Panbangred W."/>
            <person name="Matsumoto A."/>
        </authorList>
    </citation>
    <scope>NUCLEOTIDE SEQUENCE [LARGE SCALE GENOMIC DNA]</scope>
    <source>
        <strain evidence="2 3">H219</strain>
    </source>
</reference>
<accession>A0A3R8QM48</accession>
<sequence length="97" mass="9787">MTHPGDGITAPPELFDRLRGTLDGGTQGLNGLAQAAPPGANAGESTPPLVETLGKLLEASAGVLAGTQAMAADVQTTRDAYLNNDDAAADLFRRGGQ</sequence>
<keyword evidence="3" id="KW-1185">Reference proteome</keyword>
<dbReference type="RefSeq" id="WP_125091235.1">
    <property type="nucleotide sequence ID" value="NZ_RSAA01000015.1"/>
</dbReference>
<dbReference type="Proteomes" id="UP000274515">
    <property type="component" value="Unassembled WGS sequence"/>
</dbReference>
<name>A0A3R8QM48_9PSEU</name>
<gene>
    <name evidence="2" type="ORF">EIL87_15345</name>
</gene>
<protein>
    <submittedName>
        <fullName evidence="2">Uncharacterized protein</fullName>
    </submittedName>
</protein>